<gene>
    <name evidence="4" type="ORF">SAMN05421804_102345</name>
</gene>
<dbReference type="InterPro" id="IPR035919">
    <property type="entry name" value="EAL_sf"/>
</dbReference>
<evidence type="ECO:0000313" key="4">
    <source>
        <dbReference type="EMBL" id="SDI43781.1"/>
    </source>
</evidence>
<evidence type="ECO:0000313" key="5">
    <source>
        <dbReference type="Proteomes" id="UP000183255"/>
    </source>
</evidence>
<feature type="domain" description="GGDEF" evidence="3">
    <location>
        <begin position="357"/>
        <end position="489"/>
    </location>
</feature>
<organism evidence="4 5">
    <name type="scientific">Proteiniclasticum ruminis</name>
    <dbReference type="NCBI Taxonomy" id="398199"/>
    <lineage>
        <taxon>Bacteria</taxon>
        <taxon>Bacillati</taxon>
        <taxon>Bacillota</taxon>
        <taxon>Clostridia</taxon>
        <taxon>Eubacteriales</taxon>
        <taxon>Clostridiaceae</taxon>
        <taxon>Proteiniclasticum</taxon>
    </lineage>
</organism>
<evidence type="ECO:0000259" key="2">
    <source>
        <dbReference type="PROSITE" id="PS50883"/>
    </source>
</evidence>
<dbReference type="CDD" id="cd01948">
    <property type="entry name" value="EAL"/>
    <property type="match status" value="1"/>
</dbReference>
<protein>
    <submittedName>
        <fullName evidence="4">Diguanylate cyclase (GGDEF) domain-containing protein</fullName>
    </submittedName>
</protein>
<name>A0A1G8KK09_9CLOT</name>
<dbReference type="Gene3D" id="3.20.20.450">
    <property type="entry name" value="EAL domain"/>
    <property type="match status" value="1"/>
</dbReference>
<keyword evidence="1" id="KW-1133">Transmembrane helix</keyword>
<feature type="transmembrane region" description="Helical" evidence="1">
    <location>
        <begin position="299"/>
        <end position="318"/>
    </location>
</feature>
<dbReference type="PANTHER" id="PTHR33121:SF70">
    <property type="entry name" value="SIGNALING PROTEIN YKOW"/>
    <property type="match status" value="1"/>
</dbReference>
<reference evidence="4 5" key="1">
    <citation type="submission" date="2016-10" db="EMBL/GenBank/DDBJ databases">
        <authorList>
            <person name="de Groot N.N."/>
        </authorList>
    </citation>
    <scope>NUCLEOTIDE SEQUENCE [LARGE SCALE GENOMIC DNA]</scope>
    <source>
        <strain evidence="4 5">CGMCC 1.5058</strain>
    </source>
</reference>
<dbReference type="Gene3D" id="3.30.70.270">
    <property type="match status" value="1"/>
</dbReference>
<dbReference type="GO" id="GO:0071111">
    <property type="term" value="F:cyclic-guanylate-specific phosphodiesterase activity"/>
    <property type="evidence" value="ECO:0007669"/>
    <property type="project" value="InterPro"/>
</dbReference>
<dbReference type="SUPFAM" id="SSF141868">
    <property type="entry name" value="EAL domain-like"/>
    <property type="match status" value="1"/>
</dbReference>
<evidence type="ECO:0000259" key="3">
    <source>
        <dbReference type="PROSITE" id="PS50887"/>
    </source>
</evidence>
<dbReference type="InterPro" id="IPR001633">
    <property type="entry name" value="EAL_dom"/>
</dbReference>
<dbReference type="SMART" id="SM00267">
    <property type="entry name" value="GGDEF"/>
    <property type="match status" value="1"/>
</dbReference>
<keyword evidence="1" id="KW-0812">Transmembrane</keyword>
<dbReference type="RefSeq" id="WP_031577890.1">
    <property type="nucleotide sequence ID" value="NZ_FNDZ01000002.1"/>
</dbReference>
<dbReference type="InterPro" id="IPR000160">
    <property type="entry name" value="GGDEF_dom"/>
</dbReference>
<dbReference type="PANTHER" id="PTHR33121">
    <property type="entry name" value="CYCLIC DI-GMP PHOSPHODIESTERASE PDEF"/>
    <property type="match status" value="1"/>
</dbReference>
<dbReference type="PROSITE" id="PS50883">
    <property type="entry name" value="EAL"/>
    <property type="match status" value="1"/>
</dbReference>
<dbReference type="InterPro" id="IPR029787">
    <property type="entry name" value="Nucleotide_cyclase"/>
</dbReference>
<dbReference type="PROSITE" id="PS50887">
    <property type="entry name" value="GGDEF"/>
    <property type="match status" value="1"/>
</dbReference>
<dbReference type="AlphaFoldDB" id="A0A1G8KK09"/>
<dbReference type="SUPFAM" id="SSF55073">
    <property type="entry name" value="Nucleotide cyclase"/>
    <property type="match status" value="1"/>
</dbReference>
<evidence type="ECO:0000256" key="1">
    <source>
        <dbReference type="SAM" id="Phobius"/>
    </source>
</evidence>
<sequence>MRFGRQMKRMLKKPREVKELAKGSMFLVTVVLCLGLIIMSRGIEDYFVSDLKANAQNLARGYTHSLRKTVEASSAVRALINEKLRYGVDLVSTLSGDFSNEDLRKIAREIDVDEIDVYSPKGEILYSSISSYLGWIAPKGHPVQQFISSSLSFHVDPLRENTISSQLVLYGYQRLEDGRVIQVGISAKHLEGLLTGFELDRMLNEMKDDEDVSYVTYIDQNRIVLGSSTGRASGSYLPKKEQKNSLIDSLRGGQIQAAPVDAIYELEEPVLMEGVEAGRLVIGLSLERTIKEIEKLNRIFTVVFVMIYLAAILMLYLYHYKSARLHTMAYEDEVTKLPNLKYFRSELEYLLISKRKEKLAVILVQLPRFSKISMARGHEQGERLLEEMGREFSHLEGENLSFFKHSDEKFLILVKNYESPEELIELLANLATISPSGESEQESRYSTLRFGVVEIKDQSTTPGKVLKDALIALNHAKLHQSLYFSFFDQDMERKVDRETKLEAELRQVLKKKDEESVYLLYQPIIGKHGSEISSVEALARMKSPSLGDVSPLEFIDVAEKNGLIGPLGMRILEKACAFSNTLKQQGISLKISVNLSGLQILEDDFIRQVREVLKENDVSAGSLSLEITESVFLGNYDIINEKLKTLREMGMTISIDDFGTGYSSFARLKELHVDGVKIDRYFISRITHLPEEELITSDIIRMVHRYGLYTVAEGVETEEELSYLQREGCEFIQGYYYSKPLPEGELIQYWRNFKMRSGKDRV</sequence>
<dbReference type="InterPro" id="IPR043128">
    <property type="entry name" value="Rev_trsase/Diguanyl_cyclase"/>
</dbReference>
<dbReference type="Proteomes" id="UP000183255">
    <property type="component" value="Unassembled WGS sequence"/>
</dbReference>
<dbReference type="SMART" id="SM00052">
    <property type="entry name" value="EAL"/>
    <property type="match status" value="1"/>
</dbReference>
<keyword evidence="1" id="KW-0472">Membrane</keyword>
<feature type="domain" description="EAL" evidence="2">
    <location>
        <begin position="498"/>
        <end position="754"/>
    </location>
</feature>
<accession>A0A1G8KK09</accession>
<dbReference type="Pfam" id="PF00990">
    <property type="entry name" value="GGDEF"/>
    <property type="match status" value="1"/>
</dbReference>
<proteinExistence type="predicted"/>
<dbReference type="InterPro" id="IPR050706">
    <property type="entry name" value="Cyclic-di-GMP_PDE-like"/>
</dbReference>
<dbReference type="Pfam" id="PF00563">
    <property type="entry name" value="EAL"/>
    <property type="match status" value="1"/>
</dbReference>
<dbReference type="EMBL" id="FNDZ01000002">
    <property type="protein sequence ID" value="SDI43781.1"/>
    <property type="molecule type" value="Genomic_DNA"/>
</dbReference>